<protein>
    <submittedName>
        <fullName evidence="1">Uncharacterized protein</fullName>
    </submittedName>
</protein>
<dbReference type="EMBL" id="JAVDYC010000001">
    <property type="protein sequence ID" value="MDR7326824.1"/>
    <property type="molecule type" value="Genomic_DNA"/>
</dbReference>
<sequence length="99" mass="11099">MTDRPYAVTGFDQLIADWIAEHKPSAIEIERVQAWVDALQKDPEPVGADQLGGHSGIIDDDFEDMYHARIDGTSVVATWQIVEWRRQVVGRLIEGLPDA</sequence>
<gene>
    <name evidence="1" type="ORF">J2S44_007074</name>
</gene>
<comment type="caution">
    <text evidence="1">The sequence shown here is derived from an EMBL/GenBank/DDBJ whole genome shotgun (WGS) entry which is preliminary data.</text>
</comment>
<accession>A0AAE3ZVJ6</accession>
<organism evidence="1 2">
    <name type="scientific">Catenuloplanes niger</name>
    <dbReference type="NCBI Taxonomy" id="587534"/>
    <lineage>
        <taxon>Bacteria</taxon>
        <taxon>Bacillati</taxon>
        <taxon>Actinomycetota</taxon>
        <taxon>Actinomycetes</taxon>
        <taxon>Micromonosporales</taxon>
        <taxon>Micromonosporaceae</taxon>
        <taxon>Catenuloplanes</taxon>
    </lineage>
</organism>
<evidence type="ECO:0000313" key="1">
    <source>
        <dbReference type="EMBL" id="MDR7326824.1"/>
    </source>
</evidence>
<dbReference type="Proteomes" id="UP001183629">
    <property type="component" value="Unassembled WGS sequence"/>
</dbReference>
<evidence type="ECO:0000313" key="2">
    <source>
        <dbReference type="Proteomes" id="UP001183629"/>
    </source>
</evidence>
<name>A0AAE3ZVJ6_9ACTN</name>
<dbReference type="RefSeq" id="WP_310423195.1">
    <property type="nucleotide sequence ID" value="NZ_JAVDYC010000001.1"/>
</dbReference>
<reference evidence="1 2" key="1">
    <citation type="submission" date="2023-07" db="EMBL/GenBank/DDBJ databases">
        <title>Sequencing the genomes of 1000 actinobacteria strains.</title>
        <authorList>
            <person name="Klenk H.-P."/>
        </authorList>
    </citation>
    <scope>NUCLEOTIDE SEQUENCE [LARGE SCALE GENOMIC DNA]</scope>
    <source>
        <strain evidence="1 2">DSM 44711</strain>
    </source>
</reference>
<dbReference type="AlphaFoldDB" id="A0AAE3ZVJ6"/>
<proteinExistence type="predicted"/>
<keyword evidence="2" id="KW-1185">Reference proteome</keyword>